<feature type="compositionally biased region" description="Polar residues" evidence="3">
    <location>
        <begin position="1"/>
        <end position="11"/>
    </location>
</feature>
<dbReference type="PROSITE" id="PS50961">
    <property type="entry name" value="HTH_LA"/>
    <property type="match status" value="1"/>
</dbReference>
<dbReference type="Proteomes" id="UP000886885">
    <property type="component" value="Chromosome 5D"/>
</dbReference>
<name>A0A8X8D3P7_POPTO</name>
<feature type="compositionally biased region" description="Polar residues" evidence="3">
    <location>
        <begin position="134"/>
        <end position="151"/>
    </location>
</feature>
<keyword evidence="1 2" id="KW-0694">RNA-binding</keyword>
<dbReference type="Pfam" id="PF05383">
    <property type="entry name" value="La"/>
    <property type="match status" value="1"/>
</dbReference>
<feature type="compositionally biased region" description="Polar residues" evidence="3">
    <location>
        <begin position="29"/>
        <end position="51"/>
    </location>
</feature>
<dbReference type="PANTHER" id="PTHR22792:SF155">
    <property type="entry name" value="LA-RELATED PROTEIN 1C-LIKE"/>
    <property type="match status" value="1"/>
</dbReference>
<feature type="region of interest" description="Disordered" evidence="3">
    <location>
        <begin position="1"/>
        <end position="305"/>
    </location>
</feature>
<dbReference type="CDD" id="cd07323">
    <property type="entry name" value="LAM"/>
    <property type="match status" value="1"/>
</dbReference>
<gene>
    <name evidence="5" type="ORF">POTOM_022123</name>
</gene>
<evidence type="ECO:0000256" key="3">
    <source>
        <dbReference type="SAM" id="MobiDB-lite"/>
    </source>
</evidence>
<evidence type="ECO:0000256" key="2">
    <source>
        <dbReference type="PROSITE-ProRule" id="PRU00332"/>
    </source>
</evidence>
<feature type="domain" description="HTH La-type RNA-binding" evidence="4">
    <location>
        <begin position="347"/>
        <end position="438"/>
    </location>
</feature>
<feature type="compositionally biased region" description="Gly residues" evidence="3">
    <location>
        <begin position="161"/>
        <end position="175"/>
    </location>
</feature>
<evidence type="ECO:0000259" key="4">
    <source>
        <dbReference type="PROSITE" id="PS50961"/>
    </source>
</evidence>
<organism evidence="5 6">
    <name type="scientific">Populus tomentosa</name>
    <name type="common">Chinese white poplar</name>
    <dbReference type="NCBI Taxonomy" id="118781"/>
    <lineage>
        <taxon>Eukaryota</taxon>
        <taxon>Viridiplantae</taxon>
        <taxon>Streptophyta</taxon>
        <taxon>Embryophyta</taxon>
        <taxon>Tracheophyta</taxon>
        <taxon>Spermatophyta</taxon>
        <taxon>Magnoliopsida</taxon>
        <taxon>eudicotyledons</taxon>
        <taxon>Gunneridae</taxon>
        <taxon>Pentapetalae</taxon>
        <taxon>rosids</taxon>
        <taxon>fabids</taxon>
        <taxon>Malpighiales</taxon>
        <taxon>Salicaceae</taxon>
        <taxon>Saliceae</taxon>
        <taxon>Populus</taxon>
    </lineage>
</organism>
<feature type="compositionally biased region" description="Low complexity" evidence="3">
    <location>
        <begin position="98"/>
        <end position="115"/>
    </location>
</feature>
<keyword evidence="6" id="KW-1185">Reference proteome</keyword>
<dbReference type="InterPro" id="IPR006630">
    <property type="entry name" value="La_HTH"/>
</dbReference>
<dbReference type="GO" id="GO:0003723">
    <property type="term" value="F:RNA binding"/>
    <property type="evidence" value="ECO:0007669"/>
    <property type="project" value="UniProtKB-UniRule"/>
</dbReference>
<protein>
    <recommendedName>
        <fullName evidence="4">HTH La-type RNA-binding domain-containing protein</fullName>
    </recommendedName>
</protein>
<feature type="compositionally biased region" description="Basic and acidic residues" evidence="3">
    <location>
        <begin position="266"/>
        <end position="282"/>
    </location>
</feature>
<accession>A0A8X8D3P7</accession>
<dbReference type="SMART" id="SM00715">
    <property type="entry name" value="LA"/>
    <property type="match status" value="1"/>
</dbReference>
<dbReference type="OrthoDB" id="340227at2759"/>
<proteinExistence type="predicted"/>
<evidence type="ECO:0000313" key="6">
    <source>
        <dbReference type="Proteomes" id="UP000886885"/>
    </source>
</evidence>
<dbReference type="InterPro" id="IPR045180">
    <property type="entry name" value="La_dom_prot"/>
</dbReference>
<feature type="compositionally biased region" description="Basic and acidic residues" evidence="3">
    <location>
        <begin position="13"/>
        <end position="28"/>
    </location>
</feature>
<reference evidence="5" key="1">
    <citation type="journal article" date="2020" name="bioRxiv">
        <title>Hybrid origin of Populus tomentosa Carr. identified through genome sequencing and phylogenomic analysis.</title>
        <authorList>
            <person name="An X."/>
            <person name="Gao K."/>
            <person name="Chen Z."/>
            <person name="Li J."/>
            <person name="Yang X."/>
            <person name="Yang X."/>
            <person name="Zhou J."/>
            <person name="Guo T."/>
            <person name="Zhao T."/>
            <person name="Huang S."/>
            <person name="Miao D."/>
            <person name="Khan W.U."/>
            <person name="Rao P."/>
            <person name="Ye M."/>
            <person name="Lei B."/>
            <person name="Liao W."/>
            <person name="Wang J."/>
            <person name="Ji L."/>
            <person name="Li Y."/>
            <person name="Guo B."/>
            <person name="Mustafa N.S."/>
            <person name="Li S."/>
            <person name="Yun Q."/>
            <person name="Keller S.R."/>
            <person name="Mao J."/>
            <person name="Zhang R."/>
            <person name="Strauss S.H."/>
        </authorList>
    </citation>
    <scope>NUCLEOTIDE SEQUENCE</scope>
    <source>
        <strain evidence="5">GM15</strain>
        <tissue evidence="5">Leaf</tissue>
    </source>
</reference>
<dbReference type="AlphaFoldDB" id="A0A8X8D3P7"/>
<dbReference type="EMBL" id="JAAWWB010000010">
    <property type="protein sequence ID" value="KAG6774754.1"/>
    <property type="molecule type" value="Genomic_DNA"/>
</dbReference>
<evidence type="ECO:0000256" key="1">
    <source>
        <dbReference type="ARBA" id="ARBA00022884"/>
    </source>
</evidence>
<comment type="caution">
    <text evidence="5">The sequence shown here is derived from an EMBL/GenBank/DDBJ whole genome shotgun (WGS) entry which is preliminary data.</text>
</comment>
<evidence type="ECO:0000313" key="5">
    <source>
        <dbReference type="EMBL" id="KAG6774754.1"/>
    </source>
</evidence>
<sequence>MVYTVDSSNSPRFPRDGVRSSQRREKSSSPKSETVSGEAESINSMLEQSNDWAAIESSDSKKGNAGKAKKPAWNKPTSNGVAEITSPVIDATSWPALSESTKPSPKPSPAESSSKIVSDGSIPTPQGPVIANSPKKQGNSNAKSISATNHTMPVRQRPVRRGGGGGSGSSSGGGHSQNSFTHPPPPPPPPPFPIFQMPPNGFTNLVPAMPDQSPREPLYRGNNWEPRPIGGFVPPPPVVSEHRRPSRRGNFGQPPGDGSHRNNYVGRREQDRGHHGNSRDVHVQQQRAPTRGFPRPSPQNSGTFIPPQSVRPFANPMGYHDMLFIPPPITLEPYPVVPHMQSPTMLMPIPQPLPLLLLNQIEYYFSDTNLSKDGFLKSKMDDEGWVPITLIAGFNRAIESDTFHDWSSYISYNWLSIVVPTNLKRQVVIYGIGYNCHLGHGSRIVEWIAGLWGATGHELEMFYDQRLNLVLVIFNIVHFTNPTSLHCLFFGCLMGNTEMDVLWGILCCDVLVDVCLVRIMTNSIQFILECLRTSTLLEVQDDKVRRRNDWMNWLPSSTMPRTDLGFQSSAVSSSDTLTTSFQNISMGDVAADQDSTTAKTCELTIQAGISHQEGAEGTSSSF</sequence>
<dbReference type="PANTHER" id="PTHR22792">
    <property type="entry name" value="LUPUS LA PROTEIN-RELATED"/>
    <property type="match status" value="1"/>
</dbReference>
<feature type="compositionally biased region" description="Pro residues" evidence="3">
    <location>
        <begin position="182"/>
        <end position="193"/>
    </location>
</feature>